<dbReference type="GO" id="GO:0055085">
    <property type="term" value="P:transmembrane transport"/>
    <property type="evidence" value="ECO:0007669"/>
    <property type="project" value="InterPro"/>
</dbReference>
<dbReference type="Gene3D" id="1.10.3720.10">
    <property type="entry name" value="MetI-like"/>
    <property type="match status" value="1"/>
</dbReference>
<keyword evidence="8 9" id="KW-0472">Membrane</keyword>
<comment type="caution">
    <text evidence="11">The sequence shown here is derived from an EMBL/GenBank/DDBJ whole genome shotgun (WGS) entry which is preliminary data.</text>
</comment>
<dbReference type="SUPFAM" id="SSF161098">
    <property type="entry name" value="MetI-like"/>
    <property type="match status" value="1"/>
</dbReference>
<evidence type="ECO:0000256" key="6">
    <source>
        <dbReference type="ARBA" id="ARBA00022692"/>
    </source>
</evidence>
<evidence type="ECO:0000256" key="9">
    <source>
        <dbReference type="RuleBase" id="RU363032"/>
    </source>
</evidence>
<dbReference type="AlphaFoldDB" id="A0A7C4D821"/>
<feature type="transmembrane region" description="Helical" evidence="9">
    <location>
        <begin position="12"/>
        <end position="34"/>
    </location>
</feature>
<dbReference type="EMBL" id="DTBJ01000057">
    <property type="protein sequence ID" value="HGM59241.1"/>
    <property type="molecule type" value="Genomic_DNA"/>
</dbReference>
<proteinExistence type="inferred from homology"/>
<feature type="domain" description="ABC transmembrane type-1" evidence="10">
    <location>
        <begin position="72"/>
        <end position="268"/>
    </location>
</feature>
<dbReference type="InterPro" id="IPR000515">
    <property type="entry name" value="MetI-like"/>
</dbReference>
<comment type="similarity">
    <text evidence="2">Belongs to the binding-protein-dependent transport system permease family. MalFG subfamily.</text>
</comment>
<feature type="transmembrane region" description="Helical" evidence="9">
    <location>
        <begin position="248"/>
        <end position="268"/>
    </location>
</feature>
<dbReference type="Pfam" id="PF00528">
    <property type="entry name" value="BPD_transp_1"/>
    <property type="match status" value="1"/>
</dbReference>
<comment type="subcellular location">
    <subcellularLocation>
        <location evidence="1 9">Cell membrane</location>
        <topology evidence="1 9">Multi-pass membrane protein</topology>
    </subcellularLocation>
</comment>
<dbReference type="InterPro" id="IPR050901">
    <property type="entry name" value="BP-dep_ABC_trans_perm"/>
</dbReference>
<accession>A0A7C4D821</accession>
<keyword evidence="5" id="KW-0762">Sugar transport</keyword>
<evidence type="ECO:0000256" key="2">
    <source>
        <dbReference type="ARBA" id="ARBA00009047"/>
    </source>
</evidence>
<dbReference type="PANTHER" id="PTHR32243:SF50">
    <property type="entry name" value="MALTOSE_MALTODEXTRIN TRANSPORT SYSTEM PERMEASE PROTEIN MALG"/>
    <property type="match status" value="1"/>
</dbReference>
<feature type="transmembrane region" description="Helical" evidence="9">
    <location>
        <begin position="71"/>
        <end position="97"/>
    </location>
</feature>
<keyword evidence="3 9" id="KW-0813">Transport</keyword>
<evidence type="ECO:0000256" key="4">
    <source>
        <dbReference type="ARBA" id="ARBA00022475"/>
    </source>
</evidence>
<gene>
    <name evidence="11" type="ORF">ENU14_06640</name>
</gene>
<evidence type="ECO:0000313" key="11">
    <source>
        <dbReference type="EMBL" id="HGM59241.1"/>
    </source>
</evidence>
<organism evidence="11">
    <name type="scientific">Staphylothermus marinus</name>
    <dbReference type="NCBI Taxonomy" id="2280"/>
    <lineage>
        <taxon>Archaea</taxon>
        <taxon>Thermoproteota</taxon>
        <taxon>Thermoprotei</taxon>
        <taxon>Desulfurococcales</taxon>
        <taxon>Desulfurococcaceae</taxon>
        <taxon>Staphylothermus</taxon>
    </lineage>
</organism>
<feature type="transmembrane region" description="Helical" evidence="9">
    <location>
        <begin position="109"/>
        <end position="136"/>
    </location>
</feature>
<sequence>MAFTLTRVILRIFLTTIGLLILFIMLYPIIFIILQSMYSKASLLIDLNDVFANLTFENYFRSITSPGFLEAVYTSLIVTISTIIVSLVVITPAAYSFSRFYFKGRDTLLYIYLILSQAGGGFGIIAIIALLMFLLIMSGYGIPLFGTHILPFIYTAGLVPFQTWLLKSYFDNLPKELDEAAFIDGANWFTIIFKVILPSSKPAMIIITLFAFMSAWSEFFIANLLRITTVGAYIFRTAFGARGLQDPSLYAALSIIYAIPIIIIYIVAQKYIGEAYRMGIVKG</sequence>
<dbReference type="PROSITE" id="PS50928">
    <property type="entry name" value="ABC_TM1"/>
    <property type="match status" value="1"/>
</dbReference>
<evidence type="ECO:0000256" key="1">
    <source>
        <dbReference type="ARBA" id="ARBA00004651"/>
    </source>
</evidence>
<evidence type="ECO:0000256" key="7">
    <source>
        <dbReference type="ARBA" id="ARBA00022989"/>
    </source>
</evidence>
<name>A0A7C4D821_STAMA</name>
<evidence type="ECO:0000256" key="3">
    <source>
        <dbReference type="ARBA" id="ARBA00022448"/>
    </source>
</evidence>
<keyword evidence="6 9" id="KW-0812">Transmembrane</keyword>
<evidence type="ECO:0000256" key="5">
    <source>
        <dbReference type="ARBA" id="ARBA00022597"/>
    </source>
</evidence>
<evidence type="ECO:0000259" key="10">
    <source>
        <dbReference type="PROSITE" id="PS50928"/>
    </source>
</evidence>
<dbReference type="GO" id="GO:0005886">
    <property type="term" value="C:plasma membrane"/>
    <property type="evidence" value="ECO:0007669"/>
    <property type="project" value="UniProtKB-SubCell"/>
</dbReference>
<dbReference type="PANTHER" id="PTHR32243">
    <property type="entry name" value="MALTOSE TRANSPORT SYSTEM PERMEASE-RELATED"/>
    <property type="match status" value="1"/>
</dbReference>
<evidence type="ECO:0000256" key="8">
    <source>
        <dbReference type="ARBA" id="ARBA00023136"/>
    </source>
</evidence>
<dbReference type="CDD" id="cd06261">
    <property type="entry name" value="TM_PBP2"/>
    <property type="match status" value="1"/>
</dbReference>
<feature type="transmembrane region" description="Helical" evidence="9">
    <location>
        <begin position="142"/>
        <end position="166"/>
    </location>
</feature>
<dbReference type="InterPro" id="IPR035906">
    <property type="entry name" value="MetI-like_sf"/>
</dbReference>
<keyword evidence="7 9" id="KW-1133">Transmembrane helix</keyword>
<reference evidence="11" key="1">
    <citation type="journal article" date="2020" name="mSystems">
        <title>Genome- and Community-Level Interaction Insights into Carbon Utilization and Element Cycling Functions of Hydrothermarchaeota in Hydrothermal Sediment.</title>
        <authorList>
            <person name="Zhou Z."/>
            <person name="Liu Y."/>
            <person name="Xu W."/>
            <person name="Pan J."/>
            <person name="Luo Z.H."/>
            <person name="Li M."/>
        </authorList>
    </citation>
    <scope>NUCLEOTIDE SEQUENCE [LARGE SCALE GENOMIC DNA]</scope>
    <source>
        <strain evidence="11">SpSt-642</strain>
    </source>
</reference>
<keyword evidence="4" id="KW-1003">Cell membrane</keyword>
<protein>
    <submittedName>
        <fullName evidence="11">ABC transporter permease subunit</fullName>
    </submittedName>
</protein>